<keyword evidence="8" id="KW-0675">Receptor</keyword>
<dbReference type="Pfam" id="PF13715">
    <property type="entry name" value="CarbopepD_reg_2"/>
    <property type="match status" value="1"/>
</dbReference>
<reference evidence="14 15" key="1">
    <citation type="submission" date="2019-03" db="EMBL/GenBank/DDBJ databases">
        <title>Novel species of Flavobacterium.</title>
        <authorList>
            <person name="Liu Q."/>
            <person name="Xin Y.-H."/>
        </authorList>
    </citation>
    <scope>NUCLEOTIDE SEQUENCE [LARGE SCALE GENOMIC DNA]</scope>
    <source>
        <strain evidence="14 15">LB2P22</strain>
    </source>
</reference>
<dbReference type="InterPro" id="IPR012910">
    <property type="entry name" value="Plug_dom"/>
</dbReference>
<dbReference type="NCBIfam" id="TIGR04057">
    <property type="entry name" value="SusC_RagA_signa"/>
    <property type="match status" value="1"/>
</dbReference>
<evidence type="ECO:0000256" key="9">
    <source>
        <dbReference type="ARBA" id="ARBA00023237"/>
    </source>
</evidence>
<keyword evidence="15" id="KW-1185">Reference proteome</keyword>
<sequence>MHDQRKKRLKMNTIVLNNCLKKSNFILFFVAIISQVTLGQETLKGTITDPKKNLITGVSILLKGTKIETSSDLNGNFEIKNIDKLPLLLKVICIGYESQEVKVTSFDLIKIQLKENYNELKEVVVSSGYTQQNKREFTGAVATISARQISNRPASSFDQLLGGQATGVEIIQPSNILNNTPVMRIRGLNTITSGLFPLVVIDGVTVFVGSAGGLIGNNPLSDINPNDIQTIDVLKDASAAAIYGSRAANGVIVITTKKGRIGKSKVTYDNWFSLSTPYNLPKLLGAEEYTMIKNEAMVNSGRAPGYALAKNPDGSVVNTNWYDVAFRPGFSQSNNISISGANDATSYFFSTGYTNQNSFIKNNTFKRLATRLNVEHQLNNALKFGTTITYSNGKNAGPNTGAVSSNSLASSSYNTNYITNEPLARMTYVLPPNVPVYNTDGSYSIQNGISVGYGANNPNTIGTINAYNLAMVQELDLNTSENNTFVGNLFGELELVKNLKFRTSFGINNLQIINESFLNPIHGGGATSNGVATNTFTKLYRTNFVNTLLYNANFKEKHHFTILLGQETIKTTTNGWGAQQSNILDPSYTNYQGGFVNIAPYGNVATQNAMLSYFSNVTYDFEKKYLLSFNFRRDGLSALATGHKYGNFGGASLGWNVFEEDFYKNSGFNNTIDNLKIRASYGVVGNSEIGDYPAIGTYTSGTYAGESTLNYAQTANPDLKWELVKKFDLGLNFSLFNEKINVELDYYNNVINGLILKAPQSLSAGIPGNYINTNMGSMYNRGFELGINARIIESPNFKWNVGFNFSTLKNQVTSLSTDVFVPSVFGVQNMTREGYSVGSIFAVPCKGVNPDNGLMVFTNSTGKDVQYNHIGSPKWTHLDGTAAPAIDNYKDGVIQGASLPKISGGFNNTFSYKNFDMSINLTFVAGNKLYNGTRATNSDQRYFNNGTFILNRWTKPGDITEIQKLQYGDNVSAGFSFSSSSKVENGDYIKIKNISIGYTIPVKATFLKNKIASARIYLQSGNLYTWTKYRGSDPEVSINGNSINSGKDQNVPPNAQVFTTGMNVTF</sequence>
<keyword evidence="3 10" id="KW-1134">Transmembrane beta strand</keyword>
<keyword evidence="6 11" id="KW-0798">TonB box</keyword>
<gene>
    <name evidence="14" type="ORF">E0I61_09645</name>
</gene>
<dbReference type="Gene3D" id="2.60.40.1120">
    <property type="entry name" value="Carboxypeptidase-like, regulatory domain"/>
    <property type="match status" value="1"/>
</dbReference>
<evidence type="ECO:0000256" key="1">
    <source>
        <dbReference type="ARBA" id="ARBA00004571"/>
    </source>
</evidence>
<dbReference type="PANTHER" id="PTHR30069">
    <property type="entry name" value="TONB-DEPENDENT OUTER MEMBRANE RECEPTOR"/>
    <property type="match status" value="1"/>
</dbReference>
<organism evidence="14 15">
    <name type="scientific">Flavobacterium ranwuense</name>
    <dbReference type="NCBI Taxonomy" id="2541725"/>
    <lineage>
        <taxon>Bacteria</taxon>
        <taxon>Pseudomonadati</taxon>
        <taxon>Bacteroidota</taxon>
        <taxon>Flavobacteriia</taxon>
        <taxon>Flavobacteriales</taxon>
        <taxon>Flavobacteriaceae</taxon>
        <taxon>Flavobacterium</taxon>
    </lineage>
</organism>
<evidence type="ECO:0000259" key="13">
    <source>
        <dbReference type="Pfam" id="PF07715"/>
    </source>
</evidence>
<comment type="subcellular location">
    <subcellularLocation>
        <location evidence="1 10">Cell outer membrane</location>
        <topology evidence="1 10">Multi-pass membrane protein</topology>
    </subcellularLocation>
</comment>
<dbReference type="NCBIfam" id="TIGR04056">
    <property type="entry name" value="OMP_RagA_SusC"/>
    <property type="match status" value="1"/>
</dbReference>
<dbReference type="SUPFAM" id="SSF56935">
    <property type="entry name" value="Porins"/>
    <property type="match status" value="1"/>
</dbReference>
<dbReference type="Pfam" id="PF00593">
    <property type="entry name" value="TonB_dep_Rec_b-barrel"/>
    <property type="match status" value="1"/>
</dbReference>
<name>A0ABY2DRK9_9FLAO</name>
<evidence type="ECO:0000256" key="10">
    <source>
        <dbReference type="PROSITE-ProRule" id="PRU01360"/>
    </source>
</evidence>
<keyword evidence="7 10" id="KW-0472">Membrane</keyword>
<dbReference type="SUPFAM" id="SSF49464">
    <property type="entry name" value="Carboxypeptidase regulatory domain-like"/>
    <property type="match status" value="1"/>
</dbReference>
<dbReference type="Pfam" id="PF07715">
    <property type="entry name" value="Plug"/>
    <property type="match status" value="1"/>
</dbReference>
<feature type="domain" description="TonB-dependent receptor plug" evidence="13">
    <location>
        <begin position="134"/>
        <end position="251"/>
    </location>
</feature>
<accession>A0ABY2DRK9</accession>
<keyword evidence="5" id="KW-0732">Signal</keyword>
<dbReference type="EMBL" id="SMLH01000004">
    <property type="protein sequence ID" value="TDE29410.1"/>
    <property type="molecule type" value="Genomic_DNA"/>
</dbReference>
<evidence type="ECO:0000256" key="2">
    <source>
        <dbReference type="ARBA" id="ARBA00022448"/>
    </source>
</evidence>
<evidence type="ECO:0000256" key="11">
    <source>
        <dbReference type="RuleBase" id="RU003357"/>
    </source>
</evidence>
<protein>
    <submittedName>
        <fullName evidence="14">SusC/RagA family TonB-linked outer membrane protein</fullName>
    </submittedName>
</protein>
<dbReference type="Proteomes" id="UP000294685">
    <property type="component" value="Unassembled WGS sequence"/>
</dbReference>
<dbReference type="InterPro" id="IPR023997">
    <property type="entry name" value="TonB-dep_OMP_SusC/RagA_CS"/>
</dbReference>
<evidence type="ECO:0000256" key="6">
    <source>
        <dbReference type="ARBA" id="ARBA00023077"/>
    </source>
</evidence>
<dbReference type="InterPro" id="IPR008969">
    <property type="entry name" value="CarboxyPept-like_regulatory"/>
</dbReference>
<evidence type="ECO:0000313" key="15">
    <source>
        <dbReference type="Proteomes" id="UP000294685"/>
    </source>
</evidence>
<keyword evidence="2 10" id="KW-0813">Transport</keyword>
<evidence type="ECO:0000256" key="5">
    <source>
        <dbReference type="ARBA" id="ARBA00022729"/>
    </source>
</evidence>
<dbReference type="InterPro" id="IPR023996">
    <property type="entry name" value="TonB-dep_OMP_SusC/RagA"/>
</dbReference>
<dbReference type="Gene3D" id="2.40.170.20">
    <property type="entry name" value="TonB-dependent receptor, beta-barrel domain"/>
    <property type="match status" value="1"/>
</dbReference>
<evidence type="ECO:0000313" key="14">
    <source>
        <dbReference type="EMBL" id="TDE29410.1"/>
    </source>
</evidence>
<evidence type="ECO:0000259" key="12">
    <source>
        <dbReference type="Pfam" id="PF00593"/>
    </source>
</evidence>
<comment type="caution">
    <text evidence="14">The sequence shown here is derived from an EMBL/GenBank/DDBJ whole genome shotgun (WGS) entry which is preliminary data.</text>
</comment>
<dbReference type="PANTHER" id="PTHR30069:SF29">
    <property type="entry name" value="HEMOGLOBIN AND HEMOGLOBIN-HAPTOGLOBIN-BINDING PROTEIN 1-RELATED"/>
    <property type="match status" value="1"/>
</dbReference>
<evidence type="ECO:0000256" key="8">
    <source>
        <dbReference type="ARBA" id="ARBA00023170"/>
    </source>
</evidence>
<dbReference type="InterPro" id="IPR037066">
    <property type="entry name" value="Plug_dom_sf"/>
</dbReference>
<dbReference type="InterPro" id="IPR000531">
    <property type="entry name" value="Beta-barrel_TonB"/>
</dbReference>
<dbReference type="PROSITE" id="PS52016">
    <property type="entry name" value="TONB_DEPENDENT_REC_3"/>
    <property type="match status" value="1"/>
</dbReference>
<keyword evidence="9 10" id="KW-0998">Cell outer membrane</keyword>
<evidence type="ECO:0000256" key="7">
    <source>
        <dbReference type="ARBA" id="ARBA00023136"/>
    </source>
</evidence>
<proteinExistence type="inferred from homology"/>
<dbReference type="InterPro" id="IPR039426">
    <property type="entry name" value="TonB-dep_rcpt-like"/>
</dbReference>
<dbReference type="InterPro" id="IPR036942">
    <property type="entry name" value="Beta-barrel_TonB_sf"/>
</dbReference>
<dbReference type="Gene3D" id="2.170.130.10">
    <property type="entry name" value="TonB-dependent receptor, plug domain"/>
    <property type="match status" value="1"/>
</dbReference>
<evidence type="ECO:0000256" key="4">
    <source>
        <dbReference type="ARBA" id="ARBA00022692"/>
    </source>
</evidence>
<keyword evidence="4 10" id="KW-0812">Transmembrane</keyword>
<feature type="domain" description="TonB-dependent receptor-like beta-barrel" evidence="12">
    <location>
        <begin position="453"/>
        <end position="810"/>
    </location>
</feature>
<comment type="similarity">
    <text evidence="10 11">Belongs to the TonB-dependent receptor family.</text>
</comment>
<evidence type="ECO:0000256" key="3">
    <source>
        <dbReference type="ARBA" id="ARBA00022452"/>
    </source>
</evidence>